<evidence type="ECO:0000256" key="6">
    <source>
        <dbReference type="SAM" id="Phobius"/>
    </source>
</evidence>
<feature type="transmembrane region" description="Helical" evidence="6">
    <location>
        <begin position="250"/>
        <end position="269"/>
    </location>
</feature>
<accession>A0A7W5XZ25</accession>
<comment type="similarity">
    <text evidence="2">Belongs to the DsbD family.</text>
</comment>
<dbReference type="GO" id="GO:0016020">
    <property type="term" value="C:membrane"/>
    <property type="evidence" value="ECO:0007669"/>
    <property type="project" value="UniProtKB-SubCell"/>
</dbReference>
<gene>
    <name evidence="8" type="ORF">FHX47_000679</name>
</gene>
<feature type="transmembrane region" description="Helical" evidence="6">
    <location>
        <begin position="6"/>
        <end position="33"/>
    </location>
</feature>
<feature type="transmembrane region" description="Helical" evidence="6">
    <location>
        <begin position="45"/>
        <end position="68"/>
    </location>
</feature>
<feature type="transmembrane region" description="Helical" evidence="6">
    <location>
        <begin position="74"/>
        <end position="96"/>
    </location>
</feature>
<comment type="subcellular location">
    <subcellularLocation>
        <location evidence="1">Membrane</location>
        <topology evidence="1">Multi-pass membrane protein</topology>
    </subcellularLocation>
</comment>
<proteinExistence type="inferred from homology"/>
<evidence type="ECO:0000313" key="8">
    <source>
        <dbReference type="EMBL" id="MBB3667086.1"/>
    </source>
</evidence>
<feature type="transmembrane region" description="Helical" evidence="6">
    <location>
        <begin position="200"/>
        <end position="220"/>
    </location>
</feature>
<dbReference type="RefSeq" id="WP_183357452.1">
    <property type="nucleotide sequence ID" value="NZ_BAABKR010000001.1"/>
</dbReference>
<organism evidence="8 9">
    <name type="scientific">Garicola koreensis</name>
    <dbReference type="NCBI Taxonomy" id="1262554"/>
    <lineage>
        <taxon>Bacteria</taxon>
        <taxon>Bacillati</taxon>
        <taxon>Actinomycetota</taxon>
        <taxon>Actinomycetes</taxon>
        <taxon>Micrococcales</taxon>
        <taxon>Micrococcaceae</taxon>
        <taxon>Garicola</taxon>
    </lineage>
</organism>
<reference evidence="8 9" key="1">
    <citation type="submission" date="2020-08" db="EMBL/GenBank/DDBJ databases">
        <title>Sequencing the genomes of 1000 actinobacteria strains.</title>
        <authorList>
            <person name="Klenk H.-P."/>
        </authorList>
    </citation>
    <scope>NUCLEOTIDE SEQUENCE [LARGE SCALE GENOMIC DNA]</scope>
    <source>
        <strain evidence="8 9">DSM 28238</strain>
    </source>
</reference>
<evidence type="ECO:0000256" key="1">
    <source>
        <dbReference type="ARBA" id="ARBA00004141"/>
    </source>
</evidence>
<feature type="transmembrane region" description="Helical" evidence="6">
    <location>
        <begin position="159"/>
        <end position="180"/>
    </location>
</feature>
<dbReference type="Pfam" id="PF02683">
    <property type="entry name" value="DsbD_TM"/>
    <property type="match status" value="1"/>
</dbReference>
<evidence type="ECO:0000256" key="2">
    <source>
        <dbReference type="ARBA" id="ARBA00006143"/>
    </source>
</evidence>
<keyword evidence="3 6" id="KW-0812">Transmembrane</keyword>
<feature type="transmembrane region" description="Helical" evidence="6">
    <location>
        <begin position="117"/>
        <end position="147"/>
    </location>
</feature>
<protein>
    <submittedName>
        <fullName evidence="8">Cytochrome c biogenesis protein CcdA</fullName>
    </submittedName>
</protein>
<name>A0A7W5XZ25_9MICC</name>
<evidence type="ECO:0000256" key="3">
    <source>
        <dbReference type="ARBA" id="ARBA00022692"/>
    </source>
</evidence>
<keyword evidence="5 6" id="KW-0472">Membrane</keyword>
<sequence>MDISLLAAFLGGILALLSPCGALLLPAFFASTLGSRMRLLLHGGIFYLGLTITLVPLGLGLGALGSLVTSYWNVLVIGTAVLLIVLGAAQALGFGFDVAKYLPGADRLQQQAHSRTGAVRTLLLGAASGVAGFCAGPILGAILTLAMAQGGSLEAGLMLAVYGLGMVVPLTLLAAVWTRLSPRTISVIRGRGFRFLGRQLHTTSVITGLLIIAIGVLFWVTNGLVDAPSLVPAGVQRWLQSSAGVLSSPVWDAVLVAVVAAVIISLWALRRRRSRPVSADQNRSADPSRPVRQSR</sequence>
<dbReference type="InterPro" id="IPR003834">
    <property type="entry name" value="Cyt_c_assmbl_TM_dom"/>
</dbReference>
<dbReference type="InterPro" id="IPR051790">
    <property type="entry name" value="Cytochrome_c-biogenesis_DsbD"/>
</dbReference>
<evidence type="ECO:0000313" key="9">
    <source>
        <dbReference type="Proteomes" id="UP000547528"/>
    </source>
</evidence>
<dbReference type="Proteomes" id="UP000547528">
    <property type="component" value="Unassembled WGS sequence"/>
</dbReference>
<dbReference type="GO" id="GO:0017004">
    <property type="term" value="P:cytochrome complex assembly"/>
    <property type="evidence" value="ECO:0007669"/>
    <property type="project" value="InterPro"/>
</dbReference>
<feature type="domain" description="Cytochrome C biogenesis protein transmembrane" evidence="7">
    <location>
        <begin position="5"/>
        <end position="184"/>
    </location>
</feature>
<evidence type="ECO:0000256" key="5">
    <source>
        <dbReference type="ARBA" id="ARBA00023136"/>
    </source>
</evidence>
<comment type="caution">
    <text evidence="8">The sequence shown here is derived from an EMBL/GenBank/DDBJ whole genome shotgun (WGS) entry which is preliminary data.</text>
</comment>
<evidence type="ECO:0000256" key="4">
    <source>
        <dbReference type="ARBA" id="ARBA00022989"/>
    </source>
</evidence>
<dbReference type="EMBL" id="JACIBT010000001">
    <property type="protein sequence ID" value="MBB3667086.1"/>
    <property type="molecule type" value="Genomic_DNA"/>
</dbReference>
<keyword evidence="4 6" id="KW-1133">Transmembrane helix</keyword>
<keyword evidence="9" id="KW-1185">Reference proteome</keyword>
<dbReference type="PANTHER" id="PTHR31272:SF4">
    <property type="entry name" value="CYTOCHROME C-TYPE BIOGENESIS PROTEIN HI_1454-RELATED"/>
    <property type="match status" value="1"/>
</dbReference>
<evidence type="ECO:0000259" key="7">
    <source>
        <dbReference type="Pfam" id="PF02683"/>
    </source>
</evidence>
<dbReference type="AlphaFoldDB" id="A0A7W5XZ25"/>
<dbReference type="PANTHER" id="PTHR31272">
    <property type="entry name" value="CYTOCHROME C-TYPE BIOGENESIS PROTEIN HI_1454-RELATED"/>
    <property type="match status" value="1"/>
</dbReference>